<feature type="compositionally biased region" description="Pro residues" evidence="1">
    <location>
        <begin position="161"/>
        <end position="171"/>
    </location>
</feature>
<name>A0A6J4V6R3_9BACT</name>
<accession>A0A6J4V6R3</accession>
<proteinExistence type="predicted"/>
<dbReference type="InterPro" id="IPR016181">
    <property type="entry name" value="Acyl_CoA_acyltransferase"/>
</dbReference>
<organism evidence="2">
    <name type="scientific">uncultured Thermomicrobiales bacterium</name>
    <dbReference type="NCBI Taxonomy" id="1645740"/>
    <lineage>
        <taxon>Bacteria</taxon>
        <taxon>Pseudomonadati</taxon>
        <taxon>Thermomicrobiota</taxon>
        <taxon>Thermomicrobia</taxon>
        <taxon>Thermomicrobiales</taxon>
        <taxon>environmental samples</taxon>
    </lineage>
</organism>
<dbReference type="SUPFAM" id="SSF55729">
    <property type="entry name" value="Acyl-CoA N-acyltransferases (Nat)"/>
    <property type="match status" value="1"/>
</dbReference>
<sequence length="171" mass="17663">MTDPAFAPPPPEADETLAKLLSQVLPGASPAGAAAFLASVRADPAMALYAAFAGEAPLALYLLRKVGVTTDLVLVAVPPDADPALGLEAAAVRDAGGRVGKRPLTVETSEAAAEWYKGLGFKLVGKRKQPDGSWSYRLGWHAPRPAERAVTPSPAHGALTPNPPPSRGRGE</sequence>
<reference evidence="2" key="1">
    <citation type="submission" date="2020-02" db="EMBL/GenBank/DDBJ databases">
        <authorList>
            <person name="Meier V. D."/>
        </authorList>
    </citation>
    <scope>NUCLEOTIDE SEQUENCE</scope>
    <source>
        <strain evidence="2">AVDCRST_MAG59</strain>
    </source>
</reference>
<feature type="region of interest" description="Disordered" evidence="1">
    <location>
        <begin position="145"/>
        <end position="171"/>
    </location>
</feature>
<evidence type="ECO:0000256" key="1">
    <source>
        <dbReference type="SAM" id="MobiDB-lite"/>
    </source>
</evidence>
<dbReference type="EMBL" id="CADCWF010000250">
    <property type="protein sequence ID" value="CAA9570214.1"/>
    <property type="molecule type" value="Genomic_DNA"/>
</dbReference>
<dbReference type="AlphaFoldDB" id="A0A6J4V6R3"/>
<gene>
    <name evidence="2" type="ORF">AVDCRST_MAG59-3436</name>
</gene>
<evidence type="ECO:0000313" key="2">
    <source>
        <dbReference type="EMBL" id="CAA9570214.1"/>
    </source>
</evidence>
<protein>
    <recommendedName>
        <fullName evidence="3">N-acetyltransferase domain-containing protein</fullName>
    </recommendedName>
</protein>
<evidence type="ECO:0008006" key="3">
    <source>
        <dbReference type="Google" id="ProtNLM"/>
    </source>
</evidence>